<keyword evidence="3" id="KW-0732">Signal</keyword>
<gene>
    <name evidence="5" type="ORF">SAMN05216283_101829</name>
</gene>
<name>A0A1I2CVE3_9BACT</name>
<dbReference type="InterPro" id="IPR036890">
    <property type="entry name" value="HATPase_C_sf"/>
</dbReference>
<keyword evidence="2" id="KW-0812">Transmembrane</keyword>
<feature type="chain" id="PRO_5011577837" evidence="3">
    <location>
        <begin position="23"/>
        <end position="1027"/>
    </location>
</feature>
<dbReference type="Gene3D" id="3.30.565.10">
    <property type="entry name" value="Histidine kinase-like ATPase, C-terminal domain"/>
    <property type="match status" value="1"/>
</dbReference>
<dbReference type="RefSeq" id="WP_093918532.1">
    <property type="nucleotide sequence ID" value="NZ_FONW01000001.1"/>
</dbReference>
<evidence type="ECO:0000256" key="1">
    <source>
        <dbReference type="SAM" id="Coils"/>
    </source>
</evidence>
<evidence type="ECO:0000313" key="5">
    <source>
        <dbReference type="EMBL" id="SFE71690.1"/>
    </source>
</evidence>
<dbReference type="Proteomes" id="UP000198964">
    <property type="component" value="Unassembled WGS sequence"/>
</dbReference>
<dbReference type="STRING" id="655355.SAMN05216283_101829"/>
<organism evidence="5 6">
    <name type="scientific">Sunxiuqinia elliptica</name>
    <dbReference type="NCBI Taxonomy" id="655355"/>
    <lineage>
        <taxon>Bacteria</taxon>
        <taxon>Pseudomonadati</taxon>
        <taxon>Bacteroidota</taxon>
        <taxon>Bacteroidia</taxon>
        <taxon>Marinilabiliales</taxon>
        <taxon>Prolixibacteraceae</taxon>
        <taxon>Sunxiuqinia</taxon>
    </lineage>
</organism>
<reference evidence="5 6" key="1">
    <citation type="submission" date="2016-10" db="EMBL/GenBank/DDBJ databases">
        <authorList>
            <person name="de Groot N.N."/>
        </authorList>
    </citation>
    <scope>NUCLEOTIDE SEQUENCE [LARGE SCALE GENOMIC DNA]</scope>
    <source>
        <strain evidence="5 6">CGMCC 1.9156</strain>
    </source>
</reference>
<proteinExistence type="predicted"/>
<evidence type="ECO:0000259" key="4">
    <source>
        <dbReference type="Pfam" id="PF06580"/>
    </source>
</evidence>
<keyword evidence="2" id="KW-0472">Membrane</keyword>
<keyword evidence="5" id="KW-0808">Transferase</keyword>
<accession>A0A1I2CVE3</accession>
<feature type="domain" description="Signal transduction histidine kinase internal region" evidence="4">
    <location>
        <begin position="827"/>
        <end position="903"/>
    </location>
</feature>
<dbReference type="InterPro" id="IPR010559">
    <property type="entry name" value="Sig_transdc_His_kin_internal"/>
</dbReference>
<dbReference type="GO" id="GO:0000155">
    <property type="term" value="F:phosphorelay sensor kinase activity"/>
    <property type="evidence" value="ECO:0007669"/>
    <property type="project" value="InterPro"/>
</dbReference>
<keyword evidence="6" id="KW-1185">Reference proteome</keyword>
<dbReference type="InterPro" id="IPR050640">
    <property type="entry name" value="Bact_2-comp_sensor_kinase"/>
</dbReference>
<evidence type="ECO:0000256" key="2">
    <source>
        <dbReference type="SAM" id="Phobius"/>
    </source>
</evidence>
<dbReference type="SUPFAM" id="SSF55874">
    <property type="entry name" value="ATPase domain of HSP90 chaperone/DNA topoisomerase II/histidine kinase"/>
    <property type="match status" value="1"/>
</dbReference>
<dbReference type="PANTHER" id="PTHR34220:SF7">
    <property type="entry name" value="SENSOR HISTIDINE KINASE YPDA"/>
    <property type="match status" value="1"/>
</dbReference>
<dbReference type="EMBL" id="FONW01000001">
    <property type="protein sequence ID" value="SFE71690.1"/>
    <property type="molecule type" value="Genomic_DNA"/>
</dbReference>
<sequence>MKTARKISLSLFFFLLFIASQAQEKLQLKLKEGQTLLFNCTIREFEDEINKSKTNQNHLLFELEKQYEIELAVGKQINENQLAINMQLKRFIANYYTNKKPAIHFDSMFPPSDELDQTYFPKIICDVLQDLTIKMKLDLTNNTLKFIDNSFMDKTILELLKQKIFQDEEIATQKESIDSLWINPLKSIVEDYLLRFNNAAISSKDSALINQKDYLIDLTNDYIKISKHRPYKKDHQIHEYEASLKINRKNGLITESVFRSYVPVLFPNSQHILGTKIEEKSFRLIKNSSDYSPQANISGFIEHPQRKALFFKVLNAPFGVKYDIHKATLDENNHFAIDIPLTRNSFIFLSYIEDTARIMNTTFKVIYAEPGDSIKFDLLGEAENSSYQFRHNRALENTFLTQNFDSILNVNASHQGIIMPFILEFQQNKKTTIPHALTRFIFSEELVDDDFPEGVSAHFRNYLTHETEMLKISLACGILNFYRYINNTNIHTPDDKELIQQLNERIAQVNPSEHYEEYGYFSRNGVSAFAGNKFYDNFRFTYHISEQKQLPSGYPKGISTSADILQQSSFLNLPLAGSALIREKALLIRSSPHFNQKNTPHLISKYKKVLDEIISVSNDTLLNRKTTENFKSTKQLLSGEIFKKQIFLTASGDTVSMQKFLGKKACVICFTSSENYSYPQYRLDQITDKYSDLKAIIINDGKLGWDVWKEQTKTRNSTATHLFYFDQKTKLSQLFSVYPSNYFLMVFDRNGDLVEYAADPYQIDHYIEKALEQPLKQKEPSKSTLFGIIWFMGGTMLLALVAFLIFKARMRTKLRKQKQEKRLQELQLSAIRAQMNPHFLFNSLNSVQNLIQKNQGREAHLYLSDFAGLIRKVLKNSQQEELSLAEELETLNQYIKLEQLRFNFEFEQVVDESIDQNHFMVPSLILQPLAENAILHGLQHLQGVRKLKVEVKNLGTMIQINMEDNGIGLKKSSQIKSNSNGIGLNLNEERLKLMAEKYGGQYTFRLVDLSQENRQGTRVEITIPEEL</sequence>
<keyword evidence="2" id="KW-1133">Transmembrane helix</keyword>
<dbReference type="AlphaFoldDB" id="A0A1I2CVE3"/>
<evidence type="ECO:0000256" key="3">
    <source>
        <dbReference type="SAM" id="SignalP"/>
    </source>
</evidence>
<dbReference type="GO" id="GO:0016020">
    <property type="term" value="C:membrane"/>
    <property type="evidence" value="ECO:0007669"/>
    <property type="project" value="InterPro"/>
</dbReference>
<feature type="transmembrane region" description="Helical" evidence="2">
    <location>
        <begin position="785"/>
        <end position="806"/>
    </location>
</feature>
<dbReference type="Pfam" id="PF06580">
    <property type="entry name" value="His_kinase"/>
    <property type="match status" value="1"/>
</dbReference>
<dbReference type="Gene3D" id="3.40.30.10">
    <property type="entry name" value="Glutaredoxin"/>
    <property type="match status" value="1"/>
</dbReference>
<evidence type="ECO:0000313" key="6">
    <source>
        <dbReference type="Proteomes" id="UP000198964"/>
    </source>
</evidence>
<keyword evidence="5" id="KW-0418">Kinase</keyword>
<feature type="coiled-coil region" evidence="1">
    <location>
        <begin position="807"/>
        <end position="836"/>
    </location>
</feature>
<protein>
    <submittedName>
        <fullName evidence="5">Histidine kinase</fullName>
    </submittedName>
</protein>
<keyword evidence="1" id="KW-0175">Coiled coil</keyword>
<dbReference type="PANTHER" id="PTHR34220">
    <property type="entry name" value="SENSOR HISTIDINE KINASE YPDA"/>
    <property type="match status" value="1"/>
</dbReference>
<feature type="signal peptide" evidence="3">
    <location>
        <begin position="1"/>
        <end position="22"/>
    </location>
</feature>